<comment type="caution">
    <text evidence="1">The sequence shown here is derived from an EMBL/GenBank/DDBJ whole genome shotgun (WGS) entry which is preliminary data.</text>
</comment>
<proteinExistence type="predicted"/>
<protein>
    <submittedName>
        <fullName evidence="1">Uncharacterized protein</fullName>
    </submittedName>
</protein>
<dbReference type="AlphaFoldDB" id="A0AAN8VBT8"/>
<organism evidence="1 2">
    <name type="scientific">Dillenia turbinata</name>
    <dbReference type="NCBI Taxonomy" id="194707"/>
    <lineage>
        <taxon>Eukaryota</taxon>
        <taxon>Viridiplantae</taxon>
        <taxon>Streptophyta</taxon>
        <taxon>Embryophyta</taxon>
        <taxon>Tracheophyta</taxon>
        <taxon>Spermatophyta</taxon>
        <taxon>Magnoliopsida</taxon>
        <taxon>eudicotyledons</taxon>
        <taxon>Gunneridae</taxon>
        <taxon>Pentapetalae</taxon>
        <taxon>Dilleniales</taxon>
        <taxon>Dilleniaceae</taxon>
        <taxon>Dillenia</taxon>
    </lineage>
</organism>
<accession>A0AAN8VBT8</accession>
<name>A0AAN8VBT8_9MAGN</name>
<dbReference type="Proteomes" id="UP001370490">
    <property type="component" value="Unassembled WGS sequence"/>
</dbReference>
<evidence type="ECO:0000313" key="1">
    <source>
        <dbReference type="EMBL" id="KAK6928684.1"/>
    </source>
</evidence>
<reference evidence="1 2" key="1">
    <citation type="submission" date="2023-12" db="EMBL/GenBank/DDBJ databases">
        <title>A high-quality genome assembly for Dillenia turbinata (Dilleniales).</title>
        <authorList>
            <person name="Chanderbali A."/>
        </authorList>
    </citation>
    <scope>NUCLEOTIDE SEQUENCE [LARGE SCALE GENOMIC DNA]</scope>
    <source>
        <strain evidence="1">LSX21</strain>
        <tissue evidence="1">Leaf</tissue>
    </source>
</reference>
<sequence>MEGLVSMIKCVNSWCKVTPTPVKIRVLKLPNQVGLDGFLQGGNSRTLEMEIGLEVLRDIMNQTLKWEFADEKLSAPLLWSRAASKGASPPVDLRANCWDRAVEFGDGQTTYDLPSVSGQDVAPTLSNYHAQPTTHNLSTLAIKAMVETSK</sequence>
<gene>
    <name evidence="1" type="ORF">RJ641_004889</name>
</gene>
<dbReference type="EMBL" id="JBAMMX010000013">
    <property type="protein sequence ID" value="KAK6928684.1"/>
    <property type="molecule type" value="Genomic_DNA"/>
</dbReference>
<keyword evidence="2" id="KW-1185">Reference proteome</keyword>
<evidence type="ECO:0000313" key="2">
    <source>
        <dbReference type="Proteomes" id="UP001370490"/>
    </source>
</evidence>